<dbReference type="GO" id="GO:0016787">
    <property type="term" value="F:hydrolase activity"/>
    <property type="evidence" value="ECO:0007669"/>
    <property type="project" value="UniProtKB-KW"/>
</dbReference>
<keyword evidence="5" id="KW-1185">Reference proteome</keyword>
<feature type="domain" description="CheC-like protein" evidence="3">
    <location>
        <begin position="108"/>
        <end position="144"/>
    </location>
</feature>
<dbReference type="GO" id="GO:0006935">
    <property type="term" value="P:chemotaxis"/>
    <property type="evidence" value="ECO:0007669"/>
    <property type="project" value="UniProtKB-KW"/>
</dbReference>
<dbReference type="PANTHER" id="PTHR43693:SF1">
    <property type="entry name" value="PROTEIN PHOSPHATASE CHEZ"/>
    <property type="match status" value="1"/>
</dbReference>
<dbReference type="SUPFAM" id="SSF103039">
    <property type="entry name" value="CheC-like"/>
    <property type="match status" value="1"/>
</dbReference>
<dbReference type="EMBL" id="CP036433">
    <property type="protein sequence ID" value="QDU95426.1"/>
    <property type="molecule type" value="Genomic_DNA"/>
</dbReference>
<reference evidence="4 5" key="1">
    <citation type="submission" date="2019-02" db="EMBL/GenBank/DDBJ databases">
        <title>Deep-cultivation of Planctomycetes and their phenomic and genomic characterization uncovers novel biology.</title>
        <authorList>
            <person name="Wiegand S."/>
            <person name="Jogler M."/>
            <person name="Boedeker C."/>
            <person name="Pinto D."/>
            <person name="Vollmers J."/>
            <person name="Rivas-Marin E."/>
            <person name="Kohn T."/>
            <person name="Peeters S.H."/>
            <person name="Heuer A."/>
            <person name="Rast P."/>
            <person name="Oberbeckmann S."/>
            <person name="Bunk B."/>
            <person name="Jeske O."/>
            <person name="Meyerdierks A."/>
            <person name="Storesund J.E."/>
            <person name="Kallscheuer N."/>
            <person name="Luecker S."/>
            <person name="Lage O.M."/>
            <person name="Pohl T."/>
            <person name="Merkel B.J."/>
            <person name="Hornburger P."/>
            <person name="Mueller R.-W."/>
            <person name="Bruemmer F."/>
            <person name="Labrenz M."/>
            <person name="Spormann A.M."/>
            <person name="Op den Camp H."/>
            <person name="Overmann J."/>
            <person name="Amann R."/>
            <person name="Jetten M.S.M."/>
            <person name="Mascher T."/>
            <person name="Medema M.H."/>
            <person name="Devos D.P."/>
            <person name="Kaster A.-K."/>
            <person name="Ovreas L."/>
            <person name="Rohde M."/>
            <person name="Galperin M.Y."/>
            <person name="Jogler C."/>
        </authorList>
    </citation>
    <scope>NUCLEOTIDE SEQUENCE [LARGE SCALE GENOMIC DNA]</scope>
    <source>
        <strain evidence="4 5">Pla85_3_4</strain>
    </source>
</reference>
<name>A0A518DUC2_9BACT</name>
<dbReference type="InterPro" id="IPR007597">
    <property type="entry name" value="CheC"/>
</dbReference>
<evidence type="ECO:0000313" key="4">
    <source>
        <dbReference type="EMBL" id="QDU95426.1"/>
    </source>
</evidence>
<dbReference type="InterPro" id="IPR050992">
    <property type="entry name" value="CheZ_family_phosphatases"/>
</dbReference>
<evidence type="ECO:0000256" key="1">
    <source>
        <dbReference type="ARBA" id="ARBA00022500"/>
    </source>
</evidence>
<keyword evidence="2 4" id="KW-0378">Hydrolase</keyword>
<evidence type="ECO:0000259" key="3">
    <source>
        <dbReference type="Pfam" id="PF04509"/>
    </source>
</evidence>
<dbReference type="RefSeq" id="WP_231756631.1">
    <property type="nucleotide sequence ID" value="NZ_CP036433.1"/>
</dbReference>
<dbReference type="AlphaFoldDB" id="A0A518DUC2"/>
<dbReference type="EC" id="3.-.-.-" evidence="4"/>
<dbReference type="PANTHER" id="PTHR43693">
    <property type="entry name" value="PROTEIN PHOSPHATASE CHEZ"/>
    <property type="match status" value="1"/>
</dbReference>
<keyword evidence="1" id="KW-0145">Chemotaxis</keyword>
<gene>
    <name evidence="4" type="primary">cheC</name>
    <name evidence="4" type="ORF">Pla8534_32410</name>
</gene>
<evidence type="ECO:0000313" key="5">
    <source>
        <dbReference type="Proteomes" id="UP000317648"/>
    </source>
</evidence>
<accession>A0A518DUC2</accession>
<dbReference type="Gene3D" id="3.40.1550.10">
    <property type="entry name" value="CheC-like"/>
    <property type="match status" value="1"/>
</dbReference>
<proteinExistence type="predicted"/>
<protein>
    <submittedName>
        <fullName evidence="4">CheY-P phosphatase CheC</fullName>
        <ecNumber evidence="4">3.-.-.-</ecNumber>
    </submittedName>
</protein>
<sequence length="203" mass="22104">MTSQTSAAPASFTELFSAALRRASDAMCQWTSGRVSLALEEVVNAPLEEISERMQIAADMLAMVVLGVEGASGAGGQFVLAFDEENGRKLAASLLRRKVVNQPEWTAIERSAVMETGNILASAYLNELTLLLQMELTPTPPEFVQDFGPSVLQQALMAQAMYSDQILLCQTRFEFDQQAVNWSVFFAPSVELMQAIHAALQPG</sequence>
<dbReference type="InterPro" id="IPR028976">
    <property type="entry name" value="CheC-like_sf"/>
</dbReference>
<evidence type="ECO:0000256" key="2">
    <source>
        <dbReference type="ARBA" id="ARBA00022801"/>
    </source>
</evidence>
<dbReference type="Pfam" id="PF04509">
    <property type="entry name" value="CheC"/>
    <property type="match status" value="1"/>
</dbReference>
<dbReference type="CDD" id="cd17905">
    <property type="entry name" value="CheC-like"/>
    <property type="match status" value="1"/>
</dbReference>
<dbReference type="Proteomes" id="UP000317648">
    <property type="component" value="Chromosome"/>
</dbReference>
<organism evidence="4 5">
    <name type="scientific">Lignipirellula cremea</name>
    <dbReference type="NCBI Taxonomy" id="2528010"/>
    <lineage>
        <taxon>Bacteria</taxon>
        <taxon>Pseudomonadati</taxon>
        <taxon>Planctomycetota</taxon>
        <taxon>Planctomycetia</taxon>
        <taxon>Pirellulales</taxon>
        <taxon>Pirellulaceae</taxon>
        <taxon>Lignipirellula</taxon>
    </lineage>
</organism>
<dbReference type="KEGG" id="lcre:Pla8534_32410"/>